<keyword evidence="10" id="KW-1185">Reference proteome</keyword>
<feature type="transmembrane region" description="Helical" evidence="8">
    <location>
        <begin position="216"/>
        <end position="233"/>
    </location>
</feature>
<evidence type="ECO:0000256" key="7">
    <source>
        <dbReference type="ARBA" id="ARBA00023136"/>
    </source>
</evidence>
<feature type="transmembrane region" description="Helical" evidence="8">
    <location>
        <begin position="119"/>
        <end position="134"/>
    </location>
</feature>
<evidence type="ECO:0000313" key="9">
    <source>
        <dbReference type="EMBL" id="SMC90100.1"/>
    </source>
</evidence>
<dbReference type="STRING" id="1122930.SAMN02745168_0262"/>
<sequence length="369" mass="41170">MNNGKEQILSAQLMFSVGCFIQSSTLLTSFIADVAGNEAWIAVIASYGLSMLLVRMYVKLAKLYPGKSIVQISEAVFGPVLGKILSCFYIWFFFSLAILNTSDVGFFVNNFIMPETPKMAILLMFIFVCAWAVRRGVETIMRYGQLFLIMGFSVVGLFCILLFKDMSFDNLMPVFAMPVMKYVQSIHIVTIIPFCEILAFTMVFPYVKDQEKIGRSLYIGMTLGAIHLLVVVLRDISVLGPVYTHVTAPSFQVTRLINIGNVITRMEFFYEVAVNILIFFKVSVLLFAAVLAVAQTFHIKSYRSLVIPIAVLVICISMAPFISAAESGFWGSNIAPFYSAFFEIILPFFTLIAALIRSMIPEEGEAGLK</sequence>
<evidence type="ECO:0000256" key="6">
    <source>
        <dbReference type="ARBA" id="ARBA00022989"/>
    </source>
</evidence>
<keyword evidence="6 8" id="KW-1133">Transmembrane helix</keyword>
<dbReference type="NCBIfam" id="TIGR00912">
    <property type="entry name" value="2A0309"/>
    <property type="match status" value="1"/>
</dbReference>
<keyword evidence="4" id="KW-0309">Germination</keyword>
<feature type="transmembrane region" description="Helical" evidence="8">
    <location>
        <begin position="337"/>
        <end position="356"/>
    </location>
</feature>
<dbReference type="PANTHER" id="PTHR34975:SF2">
    <property type="entry name" value="SPORE GERMINATION PROTEIN A2"/>
    <property type="match status" value="1"/>
</dbReference>
<feature type="transmembrane region" description="Helical" evidence="8">
    <location>
        <begin position="183"/>
        <end position="204"/>
    </location>
</feature>
<gene>
    <name evidence="9" type="ORF">SAMN02745168_0262</name>
</gene>
<dbReference type="InterPro" id="IPR004761">
    <property type="entry name" value="Spore_GerAB"/>
</dbReference>
<proteinExistence type="inferred from homology"/>
<dbReference type="PANTHER" id="PTHR34975">
    <property type="entry name" value="SPORE GERMINATION PROTEIN A2"/>
    <property type="match status" value="1"/>
</dbReference>
<evidence type="ECO:0000256" key="8">
    <source>
        <dbReference type="SAM" id="Phobius"/>
    </source>
</evidence>
<feature type="transmembrane region" description="Helical" evidence="8">
    <location>
        <begin position="79"/>
        <end position="99"/>
    </location>
</feature>
<comment type="subcellular location">
    <subcellularLocation>
        <location evidence="1">Membrane</location>
        <topology evidence="1">Multi-pass membrane protein</topology>
    </subcellularLocation>
</comment>
<accession>A0A1W2CY58</accession>
<feature type="transmembrane region" description="Helical" evidence="8">
    <location>
        <begin position="38"/>
        <end position="58"/>
    </location>
</feature>
<feature type="transmembrane region" description="Helical" evidence="8">
    <location>
        <begin position="305"/>
        <end position="325"/>
    </location>
</feature>
<name>A0A1W2CY58_9FIRM</name>
<evidence type="ECO:0000256" key="3">
    <source>
        <dbReference type="ARBA" id="ARBA00022448"/>
    </source>
</evidence>
<evidence type="ECO:0000256" key="5">
    <source>
        <dbReference type="ARBA" id="ARBA00022692"/>
    </source>
</evidence>
<dbReference type="GO" id="GO:0009847">
    <property type="term" value="P:spore germination"/>
    <property type="evidence" value="ECO:0007669"/>
    <property type="project" value="InterPro"/>
</dbReference>
<keyword evidence="3" id="KW-0813">Transport</keyword>
<dbReference type="Proteomes" id="UP000192790">
    <property type="component" value="Unassembled WGS sequence"/>
</dbReference>
<dbReference type="RefSeq" id="WP_159448153.1">
    <property type="nucleotide sequence ID" value="NZ_FWXW01000014.1"/>
</dbReference>
<comment type="similarity">
    <text evidence="2">Belongs to the amino acid-polyamine-organocation (APC) superfamily. Spore germination protein (SGP) (TC 2.A.3.9) family.</text>
</comment>
<dbReference type="PROSITE" id="PS51257">
    <property type="entry name" value="PROKAR_LIPOPROTEIN"/>
    <property type="match status" value="1"/>
</dbReference>
<feature type="transmembrane region" description="Helical" evidence="8">
    <location>
        <begin position="272"/>
        <end position="293"/>
    </location>
</feature>
<feature type="transmembrane region" description="Helical" evidence="8">
    <location>
        <begin position="146"/>
        <end position="163"/>
    </location>
</feature>
<dbReference type="EMBL" id="FWXW01000014">
    <property type="protein sequence ID" value="SMC90100.1"/>
    <property type="molecule type" value="Genomic_DNA"/>
</dbReference>
<keyword evidence="5 8" id="KW-0812">Transmembrane</keyword>
<organism evidence="9 10">
    <name type="scientific">Papillibacter cinnamivorans DSM 12816</name>
    <dbReference type="NCBI Taxonomy" id="1122930"/>
    <lineage>
        <taxon>Bacteria</taxon>
        <taxon>Bacillati</taxon>
        <taxon>Bacillota</taxon>
        <taxon>Clostridia</taxon>
        <taxon>Eubacteriales</taxon>
        <taxon>Oscillospiraceae</taxon>
        <taxon>Papillibacter</taxon>
    </lineage>
</organism>
<dbReference type="AlphaFoldDB" id="A0A1W2CY58"/>
<evidence type="ECO:0000313" key="10">
    <source>
        <dbReference type="Proteomes" id="UP000192790"/>
    </source>
</evidence>
<dbReference type="Pfam" id="PF03845">
    <property type="entry name" value="Spore_permease"/>
    <property type="match status" value="1"/>
</dbReference>
<protein>
    <submittedName>
        <fullName evidence="9">Spore germination protein KB</fullName>
    </submittedName>
</protein>
<dbReference type="GO" id="GO:0016020">
    <property type="term" value="C:membrane"/>
    <property type="evidence" value="ECO:0007669"/>
    <property type="project" value="UniProtKB-SubCell"/>
</dbReference>
<feature type="transmembrane region" description="Helical" evidence="8">
    <location>
        <begin position="12"/>
        <end position="32"/>
    </location>
</feature>
<evidence type="ECO:0000256" key="4">
    <source>
        <dbReference type="ARBA" id="ARBA00022544"/>
    </source>
</evidence>
<keyword evidence="7 8" id="KW-0472">Membrane</keyword>
<evidence type="ECO:0000256" key="1">
    <source>
        <dbReference type="ARBA" id="ARBA00004141"/>
    </source>
</evidence>
<dbReference type="OrthoDB" id="1675410at2"/>
<reference evidence="9 10" key="1">
    <citation type="submission" date="2017-04" db="EMBL/GenBank/DDBJ databases">
        <authorList>
            <person name="Afonso C.L."/>
            <person name="Miller P.J."/>
            <person name="Scott M.A."/>
            <person name="Spackman E."/>
            <person name="Goraichik I."/>
            <person name="Dimitrov K.M."/>
            <person name="Suarez D.L."/>
            <person name="Swayne D.E."/>
        </authorList>
    </citation>
    <scope>NUCLEOTIDE SEQUENCE [LARGE SCALE GENOMIC DNA]</scope>
    <source>
        <strain evidence="9 10">DSM 12816</strain>
    </source>
</reference>
<evidence type="ECO:0000256" key="2">
    <source>
        <dbReference type="ARBA" id="ARBA00007998"/>
    </source>
</evidence>